<dbReference type="PANTHER" id="PTHR43698">
    <property type="entry name" value="RIBD C-TERMINAL DOMAIN CONTAINING PROTEIN"/>
    <property type="match status" value="1"/>
</dbReference>
<name>A0ABV6X082_9ACTN</name>
<dbReference type="InterPro" id="IPR013096">
    <property type="entry name" value="Cupin_2"/>
</dbReference>
<evidence type="ECO:0000256" key="1">
    <source>
        <dbReference type="SAM" id="MobiDB-lite"/>
    </source>
</evidence>
<feature type="domain" description="Cupin type-2" evidence="2">
    <location>
        <begin position="36"/>
        <end position="93"/>
    </location>
</feature>
<gene>
    <name evidence="3" type="ORF">ACEZDB_12155</name>
</gene>
<dbReference type="SUPFAM" id="SSF51182">
    <property type="entry name" value="RmlC-like cupins"/>
    <property type="match status" value="1"/>
</dbReference>
<dbReference type="RefSeq" id="WP_380552971.1">
    <property type="nucleotide sequence ID" value="NZ_JBHEZY010000004.1"/>
</dbReference>
<reference evidence="3 4" key="1">
    <citation type="submission" date="2024-09" db="EMBL/GenBank/DDBJ databases">
        <authorList>
            <person name="Lee S.D."/>
        </authorList>
    </citation>
    <scope>NUCLEOTIDE SEQUENCE [LARGE SCALE GENOMIC DNA]</scope>
    <source>
        <strain evidence="3 4">N1-3</strain>
    </source>
</reference>
<sequence>MASRLPTVETTGRTRRRLPRRSQQPQAPLPFFMGGVVHFTPGSRTAWHTHPTGQAIFVTEGVGLIRREGGPVEEVRPGDRVSIGPGENHWHRASPACFHSQIACQVAGESRQPHHVGAPGDRGGVLRVAHQRVMGRLCVGCPSLAGPRPAPGCGADGPYRDLGSVGFGGRCFQSRRRRARMRNDIPSTVVLGRLVDVNVL</sequence>
<accession>A0ABV6X082</accession>
<evidence type="ECO:0000313" key="3">
    <source>
        <dbReference type="EMBL" id="MFC1431398.1"/>
    </source>
</evidence>
<dbReference type="InterPro" id="IPR014710">
    <property type="entry name" value="RmlC-like_jellyroll"/>
</dbReference>
<dbReference type="PANTHER" id="PTHR43698:SF1">
    <property type="entry name" value="BLL4564 PROTEIN"/>
    <property type="match status" value="1"/>
</dbReference>
<dbReference type="Gene3D" id="2.60.120.10">
    <property type="entry name" value="Jelly Rolls"/>
    <property type="match status" value="1"/>
</dbReference>
<protein>
    <submittedName>
        <fullName evidence="3">Cupin domain-containing protein</fullName>
    </submittedName>
</protein>
<evidence type="ECO:0000259" key="2">
    <source>
        <dbReference type="Pfam" id="PF07883"/>
    </source>
</evidence>
<feature type="region of interest" description="Disordered" evidence="1">
    <location>
        <begin position="1"/>
        <end position="29"/>
    </location>
</feature>
<dbReference type="EMBL" id="JBHEZY010000004">
    <property type="protein sequence ID" value="MFC1431398.1"/>
    <property type="molecule type" value="Genomic_DNA"/>
</dbReference>
<dbReference type="Pfam" id="PF07883">
    <property type="entry name" value="Cupin_2"/>
    <property type="match status" value="1"/>
</dbReference>
<proteinExistence type="predicted"/>
<dbReference type="CDD" id="cd02233">
    <property type="entry name" value="cupin_HNL-like"/>
    <property type="match status" value="1"/>
</dbReference>
<dbReference type="Proteomes" id="UP001592530">
    <property type="component" value="Unassembled WGS sequence"/>
</dbReference>
<dbReference type="InterPro" id="IPR047263">
    <property type="entry name" value="HNL-like_cupin"/>
</dbReference>
<organism evidence="3 4">
    <name type="scientific">Streptacidiphilus alkalitolerans</name>
    <dbReference type="NCBI Taxonomy" id="3342712"/>
    <lineage>
        <taxon>Bacteria</taxon>
        <taxon>Bacillati</taxon>
        <taxon>Actinomycetota</taxon>
        <taxon>Actinomycetes</taxon>
        <taxon>Kitasatosporales</taxon>
        <taxon>Streptomycetaceae</taxon>
        <taxon>Streptacidiphilus</taxon>
    </lineage>
</organism>
<evidence type="ECO:0000313" key="4">
    <source>
        <dbReference type="Proteomes" id="UP001592530"/>
    </source>
</evidence>
<dbReference type="InterPro" id="IPR011051">
    <property type="entry name" value="RmlC_Cupin_sf"/>
</dbReference>
<comment type="caution">
    <text evidence="3">The sequence shown here is derived from an EMBL/GenBank/DDBJ whole genome shotgun (WGS) entry which is preliminary data.</text>
</comment>